<reference evidence="2" key="1">
    <citation type="journal article" date="2008" name="Nat. Genet.">
        <title>The Pristionchus pacificus genome provides a unique perspective on nematode lifestyle and parasitism.</title>
        <authorList>
            <person name="Dieterich C."/>
            <person name="Clifton S.W."/>
            <person name="Schuster L.N."/>
            <person name="Chinwalla A."/>
            <person name="Delehaunty K."/>
            <person name="Dinkelacker I."/>
            <person name="Fulton L."/>
            <person name="Fulton R."/>
            <person name="Godfrey J."/>
            <person name="Minx P."/>
            <person name="Mitreva M."/>
            <person name="Roeseler W."/>
            <person name="Tian H."/>
            <person name="Witte H."/>
            <person name="Yang S.P."/>
            <person name="Wilson R.K."/>
            <person name="Sommer R.J."/>
        </authorList>
    </citation>
    <scope>NUCLEOTIDE SEQUENCE [LARGE SCALE GENOMIC DNA]</scope>
    <source>
        <strain evidence="2">PS312</strain>
    </source>
</reference>
<proteinExistence type="predicted"/>
<keyword evidence="2" id="KW-1185">Reference proteome</keyword>
<accession>A0A2A6BMK6</accession>
<evidence type="ECO:0000313" key="1">
    <source>
        <dbReference type="EnsemblMetazoa" id="PPA35808.1"/>
    </source>
</evidence>
<reference evidence="1" key="2">
    <citation type="submission" date="2022-06" db="UniProtKB">
        <authorList>
            <consortium name="EnsemblMetazoa"/>
        </authorList>
    </citation>
    <scope>IDENTIFICATION</scope>
    <source>
        <strain evidence="1">PS312</strain>
    </source>
</reference>
<protein>
    <submittedName>
        <fullName evidence="1">Uncharacterized protein</fullName>
    </submittedName>
</protein>
<organism evidence="1 2">
    <name type="scientific">Pristionchus pacificus</name>
    <name type="common">Parasitic nematode worm</name>
    <dbReference type="NCBI Taxonomy" id="54126"/>
    <lineage>
        <taxon>Eukaryota</taxon>
        <taxon>Metazoa</taxon>
        <taxon>Ecdysozoa</taxon>
        <taxon>Nematoda</taxon>
        <taxon>Chromadorea</taxon>
        <taxon>Rhabditida</taxon>
        <taxon>Rhabditina</taxon>
        <taxon>Diplogasteromorpha</taxon>
        <taxon>Diplogasteroidea</taxon>
        <taxon>Neodiplogasteridae</taxon>
        <taxon>Pristionchus</taxon>
    </lineage>
</organism>
<accession>A0A8R1US73</accession>
<dbReference type="EnsemblMetazoa" id="PPA35808.1">
    <property type="protein sequence ID" value="PPA35808.1"/>
    <property type="gene ID" value="WBGene00274177"/>
</dbReference>
<gene>
    <name evidence="1" type="primary">WBGene00274177</name>
</gene>
<name>A0A2A6BMK6_PRIPA</name>
<sequence length="316" mass="35051">MTPFDVFLLIATAHVPILCMVYVITTLLVLKTPHKYGGRSFALLFTAGCLLDLLIMCFSFLTHRLPAFSLSAQLFPSTEPPAAFRLSLAFTSSLPFLHDAVSLKLLHHEIPPQDVRIGDTALPSLSLHLLLSSLLSLLIFLLSLFTPLSVHSCSFPFDDAHFLLPSTGFGLLPPSPLPLFILLSTVLSTVSIGLISHRTLSSSYTDTPLQRGPLALREDRWIQNLQRMQRSVSCMHYVNLLYIGMQMLNLRPGVSPHLPAGLYLNGFIVELKIFSTLLMFIYDHTKLSTVLLRILDLCPANHYSSGEVTPDEPSKL</sequence>
<dbReference type="AlphaFoldDB" id="A0A2A6BMK6"/>
<dbReference type="Proteomes" id="UP000005239">
    <property type="component" value="Unassembled WGS sequence"/>
</dbReference>
<evidence type="ECO:0000313" key="2">
    <source>
        <dbReference type="Proteomes" id="UP000005239"/>
    </source>
</evidence>